<keyword evidence="9" id="KW-0175">Coiled coil</keyword>
<evidence type="ECO:0000256" key="6">
    <source>
        <dbReference type="ARBA" id="ARBA00023274"/>
    </source>
</evidence>
<keyword evidence="5" id="KW-0496">Mitochondrion</keyword>
<keyword evidence="6" id="KW-0687">Ribonucleoprotein</keyword>
<dbReference type="GO" id="GO:0005763">
    <property type="term" value="C:mitochondrial small ribosomal subunit"/>
    <property type="evidence" value="ECO:0007669"/>
    <property type="project" value="InterPro"/>
</dbReference>
<gene>
    <name evidence="11" type="primary">MRPS26</name>
    <name evidence="11" type="ORF">Y1Q_0004925</name>
</gene>
<dbReference type="AlphaFoldDB" id="A0A151MYE3"/>
<dbReference type="eggNOG" id="KOG4691">
    <property type="taxonomic scope" value="Eukaryota"/>
</dbReference>
<comment type="similarity">
    <text evidence="2">Belongs to the mitochondrion-specific ribosomal protein mS26 family.</text>
</comment>
<reference evidence="11 12" key="1">
    <citation type="journal article" date="2012" name="Genome Biol.">
        <title>Sequencing three crocodilian genomes to illuminate the evolution of archosaurs and amniotes.</title>
        <authorList>
            <person name="St John J.A."/>
            <person name="Braun E.L."/>
            <person name="Isberg S.R."/>
            <person name="Miles L.G."/>
            <person name="Chong A.Y."/>
            <person name="Gongora J."/>
            <person name="Dalzell P."/>
            <person name="Moran C."/>
            <person name="Bed'hom B."/>
            <person name="Abzhanov A."/>
            <person name="Burgess S.C."/>
            <person name="Cooksey A.M."/>
            <person name="Castoe T.A."/>
            <person name="Crawford N.G."/>
            <person name="Densmore L.D."/>
            <person name="Drew J.C."/>
            <person name="Edwards S.V."/>
            <person name="Faircloth B.C."/>
            <person name="Fujita M.K."/>
            <person name="Greenwold M.J."/>
            <person name="Hoffmann F.G."/>
            <person name="Howard J.M."/>
            <person name="Iguchi T."/>
            <person name="Janes D.E."/>
            <person name="Khan S.Y."/>
            <person name="Kohno S."/>
            <person name="de Koning A.J."/>
            <person name="Lance S.L."/>
            <person name="McCarthy F.M."/>
            <person name="McCormack J.E."/>
            <person name="Merchant M.E."/>
            <person name="Peterson D.G."/>
            <person name="Pollock D.D."/>
            <person name="Pourmand N."/>
            <person name="Raney B.J."/>
            <person name="Roessler K.A."/>
            <person name="Sanford J.R."/>
            <person name="Sawyer R.H."/>
            <person name="Schmidt C.J."/>
            <person name="Triplett E.W."/>
            <person name="Tuberville T.D."/>
            <person name="Venegas-Anaya M."/>
            <person name="Howard J.T."/>
            <person name="Jarvis E.D."/>
            <person name="Guillette L.J.Jr."/>
            <person name="Glenn T.C."/>
            <person name="Green R.E."/>
            <person name="Ray D.A."/>
        </authorList>
    </citation>
    <scope>NUCLEOTIDE SEQUENCE [LARGE SCALE GENOMIC DNA]</scope>
    <source>
        <strain evidence="11">KSC_2009_1</strain>
    </source>
</reference>
<sequence length="201" mass="23746">MLPALRRCWAALRPGPFPGAVLVPARGRKTRDDPPAKSKAGRIKVPPPVDPAELLVVQERYSQYYRVLRALRSEFRVEAGKKKRELLQEQEQQVTTDIQESLLAWNDTENERQWRRREERLRREEEELKKKKLQGAISQAKLVEDFMKQKEKEVLRLQEEAQTFITPENLDERIKQCLDNPQNYNFAIDKKQRIVRRTTLS</sequence>
<dbReference type="EMBL" id="AKHW03004653">
    <property type="protein sequence ID" value="KYO29522.1"/>
    <property type="molecule type" value="Genomic_DNA"/>
</dbReference>
<evidence type="ECO:0000256" key="8">
    <source>
        <dbReference type="ARBA" id="ARBA00035344"/>
    </source>
</evidence>
<evidence type="ECO:0000313" key="11">
    <source>
        <dbReference type="EMBL" id="KYO29522.1"/>
    </source>
</evidence>
<feature type="region of interest" description="Disordered" evidence="10">
    <location>
        <begin position="23"/>
        <end position="45"/>
    </location>
</feature>
<organism evidence="11 12">
    <name type="scientific">Alligator mississippiensis</name>
    <name type="common">American alligator</name>
    <dbReference type="NCBI Taxonomy" id="8496"/>
    <lineage>
        <taxon>Eukaryota</taxon>
        <taxon>Metazoa</taxon>
        <taxon>Chordata</taxon>
        <taxon>Craniata</taxon>
        <taxon>Vertebrata</taxon>
        <taxon>Euteleostomi</taxon>
        <taxon>Archelosauria</taxon>
        <taxon>Archosauria</taxon>
        <taxon>Crocodylia</taxon>
        <taxon>Alligatoridae</taxon>
        <taxon>Alligatorinae</taxon>
        <taxon>Alligator</taxon>
    </lineage>
</organism>
<evidence type="ECO:0000256" key="3">
    <source>
        <dbReference type="ARBA" id="ARBA00022946"/>
    </source>
</evidence>
<keyword evidence="3" id="KW-0809">Transit peptide</keyword>
<accession>A0A151MYE3</accession>
<evidence type="ECO:0000256" key="9">
    <source>
        <dbReference type="SAM" id="Coils"/>
    </source>
</evidence>
<evidence type="ECO:0000256" key="10">
    <source>
        <dbReference type="SAM" id="MobiDB-lite"/>
    </source>
</evidence>
<dbReference type="InterPro" id="IPR026140">
    <property type="entry name" value="Ribosomal_mS26"/>
</dbReference>
<dbReference type="Proteomes" id="UP000050525">
    <property type="component" value="Unassembled WGS sequence"/>
</dbReference>
<protein>
    <recommendedName>
        <fullName evidence="7">Small ribosomal subunit protein mS26</fullName>
    </recommendedName>
    <alternativeName>
        <fullName evidence="8">28S ribosomal protein S26, mitochondrial</fullName>
    </alternativeName>
</protein>
<comment type="caution">
    <text evidence="11">The sequence shown here is derived from an EMBL/GenBank/DDBJ whole genome shotgun (WGS) entry which is preliminary data.</text>
</comment>
<dbReference type="PhylomeDB" id="A0A151MYE3"/>
<dbReference type="STRING" id="8496.A0A151MYE3"/>
<dbReference type="Pfam" id="PF14943">
    <property type="entry name" value="MRP-S26"/>
    <property type="match status" value="1"/>
</dbReference>
<evidence type="ECO:0000256" key="5">
    <source>
        <dbReference type="ARBA" id="ARBA00023128"/>
    </source>
</evidence>
<evidence type="ECO:0000256" key="2">
    <source>
        <dbReference type="ARBA" id="ARBA00009672"/>
    </source>
</evidence>
<evidence type="ECO:0000313" key="12">
    <source>
        <dbReference type="Proteomes" id="UP000050525"/>
    </source>
</evidence>
<evidence type="ECO:0000256" key="4">
    <source>
        <dbReference type="ARBA" id="ARBA00022980"/>
    </source>
</evidence>
<name>A0A151MYE3_ALLMI</name>
<comment type="subcellular location">
    <subcellularLocation>
        <location evidence="1">Mitochondrion</location>
    </subcellularLocation>
</comment>
<proteinExistence type="inferred from homology"/>
<dbReference type="PANTHER" id="PTHR21035">
    <property type="entry name" value="28S RIBOSOMAL PROTEIN S26, MITOCHONDRIAL"/>
    <property type="match status" value="1"/>
</dbReference>
<evidence type="ECO:0000256" key="1">
    <source>
        <dbReference type="ARBA" id="ARBA00004173"/>
    </source>
</evidence>
<evidence type="ECO:0000256" key="7">
    <source>
        <dbReference type="ARBA" id="ARBA00035138"/>
    </source>
</evidence>
<keyword evidence="4 11" id="KW-0689">Ribosomal protein</keyword>
<feature type="coiled-coil region" evidence="9">
    <location>
        <begin position="111"/>
        <end position="160"/>
    </location>
</feature>
<keyword evidence="12" id="KW-1185">Reference proteome</keyword>
<dbReference type="PANTHER" id="PTHR21035:SF2">
    <property type="entry name" value="SMALL RIBOSOMAL SUBUNIT PROTEIN MS26"/>
    <property type="match status" value="1"/>
</dbReference>